<sequence length="192" mass="21110">MSQSDDIVDALTLVVAAFESLEIRYYIGGSVASSYHGAARSTMDVDVVSEIPATAVSALLTSLGGSYYASESAIQDAIRRRSCFNLIHLPTSFKFDVFVSRDREFDKSAMSRAVVGELGETNVISVPIASAEDIVISKLEWFRLGGESSERQLDDIRKVLSLLGESADDRYLRHWATSIGVADLLKRLRPER</sequence>
<organism evidence="1 2">
    <name type="scientific">Blastopirellula marina DSM 3645</name>
    <dbReference type="NCBI Taxonomy" id="314230"/>
    <lineage>
        <taxon>Bacteria</taxon>
        <taxon>Pseudomonadati</taxon>
        <taxon>Planctomycetota</taxon>
        <taxon>Planctomycetia</taxon>
        <taxon>Pirellulales</taxon>
        <taxon>Pirellulaceae</taxon>
        <taxon>Blastopirellula</taxon>
    </lineage>
</organism>
<evidence type="ECO:0000313" key="1">
    <source>
        <dbReference type="EMBL" id="EAQ79109.1"/>
    </source>
</evidence>
<dbReference type="SUPFAM" id="SSF81301">
    <property type="entry name" value="Nucleotidyltransferase"/>
    <property type="match status" value="1"/>
</dbReference>
<dbReference type="Gene3D" id="3.30.460.40">
    <property type="match status" value="1"/>
</dbReference>
<dbReference type="OrthoDB" id="1551055at2"/>
<dbReference type="EMBL" id="AANZ01000015">
    <property type="protein sequence ID" value="EAQ79109.1"/>
    <property type="molecule type" value="Genomic_DNA"/>
</dbReference>
<comment type="caution">
    <text evidence="1">The sequence shown here is derived from an EMBL/GenBank/DDBJ whole genome shotgun (WGS) entry which is preliminary data.</text>
</comment>
<name>A3ZW81_9BACT</name>
<dbReference type="HOGENOM" id="CLU_118457_0_0_0"/>
<gene>
    <name evidence="1" type="ORF">DSM3645_25839</name>
</gene>
<protein>
    <submittedName>
        <fullName evidence="1">Uncharacterized protein</fullName>
    </submittedName>
</protein>
<dbReference type="AlphaFoldDB" id="A3ZW81"/>
<dbReference type="InterPro" id="IPR043519">
    <property type="entry name" value="NT_sf"/>
</dbReference>
<dbReference type="RefSeq" id="WP_002653064.1">
    <property type="nucleotide sequence ID" value="NZ_CH672376.1"/>
</dbReference>
<accession>A3ZW81</accession>
<reference evidence="1 2" key="1">
    <citation type="submission" date="2006-02" db="EMBL/GenBank/DDBJ databases">
        <authorList>
            <person name="Amann R."/>
            <person name="Ferriera S."/>
            <person name="Johnson J."/>
            <person name="Kravitz S."/>
            <person name="Halpern A."/>
            <person name="Remington K."/>
            <person name="Beeson K."/>
            <person name="Tran B."/>
            <person name="Rogers Y.-H."/>
            <person name="Friedman R."/>
            <person name="Venter J.C."/>
        </authorList>
    </citation>
    <scope>NUCLEOTIDE SEQUENCE [LARGE SCALE GENOMIC DNA]</scope>
    <source>
        <strain evidence="1 2">DSM 3645</strain>
    </source>
</reference>
<dbReference type="STRING" id="314230.DSM3645_25839"/>
<dbReference type="Proteomes" id="UP000004358">
    <property type="component" value="Unassembled WGS sequence"/>
</dbReference>
<evidence type="ECO:0000313" key="2">
    <source>
        <dbReference type="Proteomes" id="UP000004358"/>
    </source>
</evidence>
<proteinExistence type="predicted"/>
<dbReference type="eggNOG" id="ENOG502Z98B">
    <property type="taxonomic scope" value="Bacteria"/>
</dbReference>